<dbReference type="RefSeq" id="WP_008902037.1">
    <property type="nucleotide sequence ID" value="NZ_GL397071.1"/>
</dbReference>
<proteinExistence type="inferred from homology"/>
<evidence type="ECO:0000256" key="1">
    <source>
        <dbReference type="ARBA" id="ARBA00022491"/>
    </source>
</evidence>
<sequence>MKCPFCGSLDSKVVDSRQTDEGSIIRRRRECPNCKKRWTTYETVEETPLIVVKRDGNRQTFDPEKIRIGIIKSCEKRPVNIEKIDEIVNEVERNIRNTMKREVQSDEIGEIVMEYLKNLDEVAYVRFASVYRNFTDVDSFYKELDKFQKR</sequence>
<dbReference type="GO" id="GO:0008270">
    <property type="term" value="F:zinc ion binding"/>
    <property type="evidence" value="ECO:0007669"/>
    <property type="project" value="UniProtKB-UniRule"/>
</dbReference>
<dbReference type="PANTHER" id="PTHR30455">
    <property type="entry name" value="TRANSCRIPTIONAL REPRESSOR NRDR"/>
    <property type="match status" value="1"/>
</dbReference>
<evidence type="ECO:0000313" key="11">
    <source>
        <dbReference type="Proteomes" id="UP000003280"/>
    </source>
</evidence>
<dbReference type="GO" id="GO:0003677">
    <property type="term" value="F:DNA binding"/>
    <property type="evidence" value="ECO:0007669"/>
    <property type="project" value="UniProtKB-KW"/>
</dbReference>
<feature type="domain" description="ATP-cone" evidence="9">
    <location>
        <begin position="49"/>
        <end position="139"/>
    </location>
</feature>
<dbReference type="Proteomes" id="UP000003280">
    <property type="component" value="Unassembled WGS sequence"/>
</dbReference>
<dbReference type="AlphaFoldDB" id="E0NM34"/>
<evidence type="ECO:0000256" key="3">
    <source>
        <dbReference type="ARBA" id="ARBA00022833"/>
    </source>
</evidence>
<keyword evidence="11" id="KW-1185">Reference proteome</keyword>
<comment type="function">
    <text evidence="8">Negatively regulates transcription of bacterial ribonucleotide reductase nrd genes and operons by binding to NrdR-boxes.</text>
</comment>
<dbReference type="InterPro" id="IPR055173">
    <property type="entry name" value="NrdR-like_N"/>
</dbReference>
<organism evidence="10 11">
    <name type="scientific">Peptoniphilus duerdenii ATCC BAA-1640</name>
    <dbReference type="NCBI Taxonomy" id="862517"/>
    <lineage>
        <taxon>Bacteria</taxon>
        <taxon>Bacillati</taxon>
        <taxon>Bacillota</taxon>
        <taxon>Tissierellia</taxon>
        <taxon>Tissierellales</taxon>
        <taxon>Peptoniphilaceae</taxon>
        <taxon>Peptoniphilus</taxon>
    </lineage>
</organism>
<dbReference type="Pfam" id="PF03477">
    <property type="entry name" value="ATP-cone"/>
    <property type="match status" value="1"/>
</dbReference>
<evidence type="ECO:0000256" key="2">
    <source>
        <dbReference type="ARBA" id="ARBA00022741"/>
    </source>
</evidence>
<evidence type="ECO:0000256" key="8">
    <source>
        <dbReference type="HAMAP-Rule" id="MF_00440"/>
    </source>
</evidence>
<keyword evidence="6 8" id="KW-0238">DNA-binding</keyword>
<comment type="cofactor">
    <cofactor evidence="8">
        <name>Zn(2+)</name>
        <dbReference type="ChEBI" id="CHEBI:29105"/>
    </cofactor>
    <text evidence="8">Binds 1 zinc ion.</text>
</comment>
<evidence type="ECO:0000256" key="5">
    <source>
        <dbReference type="ARBA" id="ARBA00023015"/>
    </source>
</evidence>
<dbReference type="eggNOG" id="COG1327">
    <property type="taxonomic scope" value="Bacteria"/>
</dbReference>
<keyword evidence="3 8" id="KW-0862">Zinc</keyword>
<gene>
    <name evidence="8 10" type="primary">nrdR</name>
    <name evidence="10" type="ORF">HMPREF9225_1223</name>
</gene>
<keyword evidence="2 8" id="KW-0547">Nucleotide-binding</keyword>
<dbReference type="InterPro" id="IPR003796">
    <property type="entry name" value="RNR_NrdR-like"/>
</dbReference>
<comment type="caution">
    <text evidence="10">The sequence shown here is derived from an EMBL/GenBank/DDBJ whole genome shotgun (WGS) entry which is preliminary data.</text>
</comment>
<keyword evidence="4 8" id="KW-0067">ATP-binding</keyword>
<evidence type="ECO:0000256" key="6">
    <source>
        <dbReference type="ARBA" id="ARBA00023125"/>
    </source>
</evidence>
<dbReference type="InterPro" id="IPR005144">
    <property type="entry name" value="ATP-cone_dom"/>
</dbReference>
<dbReference type="PROSITE" id="PS51161">
    <property type="entry name" value="ATP_CONE"/>
    <property type="match status" value="1"/>
</dbReference>
<dbReference type="STRING" id="862517.HMPREF9225_1223"/>
<evidence type="ECO:0000256" key="4">
    <source>
        <dbReference type="ARBA" id="ARBA00022840"/>
    </source>
</evidence>
<name>E0NM34_9FIRM</name>
<dbReference type="Pfam" id="PF22811">
    <property type="entry name" value="Zn_ribbon_NrdR"/>
    <property type="match status" value="1"/>
</dbReference>
<keyword evidence="8" id="KW-0479">Metal-binding</keyword>
<dbReference type="GO" id="GO:0045892">
    <property type="term" value="P:negative regulation of DNA-templated transcription"/>
    <property type="evidence" value="ECO:0007669"/>
    <property type="project" value="UniProtKB-UniRule"/>
</dbReference>
<dbReference type="HOGENOM" id="CLU_108412_0_0_9"/>
<keyword evidence="5 8" id="KW-0805">Transcription regulation</keyword>
<dbReference type="OrthoDB" id="9807461at2"/>
<keyword evidence="1 8" id="KW-0678">Repressor</keyword>
<keyword evidence="8" id="KW-0863">Zinc-finger</keyword>
<dbReference type="PANTHER" id="PTHR30455:SF2">
    <property type="entry name" value="TRANSCRIPTIONAL REPRESSOR NRDR"/>
    <property type="match status" value="1"/>
</dbReference>
<feature type="zinc finger region" evidence="8">
    <location>
        <begin position="3"/>
        <end position="34"/>
    </location>
</feature>
<comment type="similarity">
    <text evidence="8">Belongs to the NrdR family.</text>
</comment>
<evidence type="ECO:0000256" key="7">
    <source>
        <dbReference type="ARBA" id="ARBA00023163"/>
    </source>
</evidence>
<reference evidence="10 11" key="1">
    <citation type="submission" date="2010-07" db="EMBL/GenBank/DDBJ databases">
        <authorList>
            <person name="Muzny D."/>
            <person name="Qin X."/>
            <person name="Deng J."/>
            <person name="Jiang H."/>
            <person name="Liu Y."/>
            <person name="Qu J."/>
            <person name="Song X.-Z."/>
            <person name="Zhang L."/>
            <person name="Thornton R."/>
            <person name="Coyle M."/>
            <person name="Francisco L."/>
            <person name="Jackson L."/>
            <person name="Javaid M."/>
            <person name="Korchina V."/>
            <person name="Kovar C."/>
            <person name="Mata R."/>
            <person name="Mathew T."/>
            <person name="Ngo R."/>
            <person name="Nguyen L."/>
            <person name="Nguyen N."/>
            <person name="Okwuonu G."/>
            <person name="Ongeri F."/>
            <person name="Pham C."/>
            <person name="Simmons D."/>
            <person name="Wilczek-Boney K."/>
            <person name="Hale W."/>
            <person name="Jakkamsetti A."/>
            <person name="Pham P."/>
            <person name="Ruth R."/>
            <person name="San Lucas F."/>
            <person name="Warren J."/>
            <person name="Zhang J."/>
            <person name="Zhao Z."/>
            <person name="Zhou C."/>
            <person name="Zhu D."/>
            <person name="Lee S."/>
            <person name="Bess C."/>
            <person name="Blankenburg K."/>
            <person name="Forbes L."/>
            <person name="Fu Q."/>
            <person name="Gubbala S."/>
            <person name="Hirani K."/>
            <person name="Jayaseelan J.C."/>
            <person name="Lara F."/>
            <person name="Munidasa M."/>
            <person name="Palculict T."/>
            <person name="Patil S."/>
            <person name="Pu L.-L."/>
            <person name="Saada N."/>
            <person name="Tang L."/>
            <person name="Weissenberger G."/>
            <person name="Zhu Y."/>
            <person name="Hemphill L."/>
            <person name="Shang Y."/>
            <person name="Youmans B."/>
            <person name="Ayvaz T."/>
            <person name="Ross M."/>
            <person name="Santibanez J."/>
            <person name="Aqrawi P."/>
            <person name="Gross S."/>
            <person name="Joshi V."/>
            <person name="Fowler G."/>
            <person name="Nazareth L."/>
            <person name="Reid J."/>
            <person name="Worley K."/>
            <person name="Petrosino J."/>
            <person name="Highlander S."/>
            <person name="Gibbs R."/>
        </authorList>
    </citation>
    <scope>NUCLEOTIDE SEQUENCE [LARGE SCALE GENOMIC DNA]</scope>
    <source>
        <strain evidence="10 11">ATCC BAA-1640</strain>
    </source>
</reference>
<evidence type="ECO:0000259" key="9">
    <source>
        <dbReference type="PROSITE" id="PS51161"/>
    </source>
</evidence>
<keyword evidence="7 8" id="KW-0804">Transcription</keyword>
<dbReference type="EMBL" id="AEEH01000044">
    <property type="protein sequence ID" value="EFM25089.1"/>
    <property type="molecule type" value="Genomic_DNA"/>
</dbReference>
<dbReference type="GO" id="GO:0005524">
    <property type="term" value="F:ATP binding"/>
    <property type="evidence" value="ECO:0007669"/>
    <property type="project" value="UniProtKB-UniRule"/>
</dbReference>
<evidence type="ECO:0000313" key="10">
    <source>
        <dbReference type="EMBL" id="EFM25089.1"/>
    </source>
</evidence>
<dbReference type="HAMAP" id="MF_00440">
    <property type="entry name" value="NrdR"/>
    <property type="match status" value="1"/>
</dbReference>
<accession>E0NM34</accession>
<protein>
    <recommendedName>
        <fullName evidence="8">Transcriptional repressor NrdR</fullName>
    </recommendedName>
</protein>
<dbReference type="NCBIfam" id="TIGR00244">
    <property type="entry name" value="transcriptional regulator NrdR"/>
    <property type="match status" value="1"/>
</dbReference>